<proteinExistence type="predicted"/>
<reference evidence="1 2" key="1">
    <citation type="journal article" date="2016" name="Genome Biol. Evol.">
        <title>Comparative Genomic Analyses of the Moraxella catarrhalis Serosensitive and Seroresistant Lineages Demonstrate Their Independent Evolution.</title>
        <authorList>
            <person name="Earl J.P."/>
            <person name="de Vries S.P."/>
            <person name="Ahmed A."/>
            <person name="Powell E."/>
            <person name="Schultz M.P."/>
            <person name="Hermans P.W."/>
            <person name="Hill D.J."/>
            <person name="Zhou Z."/>
            <person name="Constantinidou C.I."/>
            <person name="Hu F.Z."/>
            <person name="Bootsma H.J."/>
            <person name="Ehrlich G.D."/>
        </authorList>
    </citation>
    <scope>NUCLEOTIDE SEQUENCE [LARGE SCALE GENOMIC DNA]</scope>
    <source>
        <strain evidence="1 2">F23</strain>
    </source>
</reference>
<dbReference type="EMBL" id="LXHQ01000049">
    <property type="protein sequence ID" value="OAV22798.1"/>
    <property type="molecule type" value="Genomic_DNA"/>
</dbReference>
<sequence>MVLASAILLLMTGMMGFLLGTSIKNWLFYDKSHDLTNTS</sequence>
<accession>A0AB36DKK6</accession>
<name>A0AB36DKK6_MORCA</name>
<dbReference type="Proteomes" id="UP000078295">
    <property type="component" value="Unassembled WGS sequence"/>
</dbReference>
<dbReference type="AlphaFoldDB" id="A0AB36DKK6"/>
<protein>
    <submittedName>
        <fullName evidence="1">Uncharacterized protein</fullName>
    </submittedName>
</protein>
<comment type="caution">
    <text evidence="1">The sequence shown here is derived from an EMBL/GenBank/DDBJ whole genome shotgun (WGS) entry which is preliminary data.</text>
</comment>
<organism evidence="1 2">
    <name type="scientific">Moraxella catarrhalis</name>
    <name type="common">Branhamella catarrhalis</name>
    <dbReference type="NCBI Taxonomy" id="480"/>
    <lineage>
        <taxon>Bacteria</taxon>
        <taxon>Pseudomonadati</taxon>
        <taxon>Pseudomonadota</taxon>
        <taxon>Gammaproteobacteria</taxon>
        <taxon>Moraxellales</taxon>
        <taxon>Moraxellaceae</taxon>
        <taxon>Moraxella</taxon>
    </lineage>
</organism>
<gene>
    <name evidence="1" type="ORF">AO370_1808</name>
</gene>
<evidence type="ECO:0000313" key="1">
    <source>
        <dbReference type="EMBL" id="OAV22798.1"/>
    </source>
</evidence>
<evidence type="ECO:0000313" key="2">
    <source>
        <dbReference type="Proteomes" id="UP000078295"/>
    </source>
</evidence>